<evidence type="ECO:0000313" key="3">
    <source>
        <dbReference type="EMBL" id="SFB57681.1"/>
    </source>
</evidence>
<organism evidence="3 4">
    <name type="scientific">Algoriphagus aquimarinus</name>
    <dbReference type="NCBI Taxonomy" id="237018"/>
    <lineage>
        <taxon>Bacteria</taxon>
        <taxon>Pseudomonadati</taxon>
        <taxon>Bacteroidota</taxon>
        <taxon>Cytophagia</taxon>
        <taxon>Cytophagales</taxon>
        <taxon>Cyclobacteriaceae</taxon>
        <taxon>Algoriphagus</taxon>
    </lineage>
</organism>
<dbReference type="STRING" id="237018.SAMN04489723_12258"/>
<keyword evidence="4" id="KW-1185">Reference proteome</keyword>
<protein>
    <recommendedName>
        <fullName evidence="5">SH3 domain-containing protein</fullName>
    </recommendedName>
</protein>
<dbReference type="InterPro" id="IPR011990">
    <property type="entry name" value="TPR-like_helical_dom_sf"/>
</dbReference>
<keyword evidence="1" id="KW-0812">Transmembrane</keyword>
<name>A0A1I1C557_9BACT</name>
<feature type="signal peptide" evidence="2">
    <location>
        <begin position="1"/>
        <end position="27"/>
    </location>
</feature>
<keyword evidence="1" id="KW-1133">Transmembrane helix</keyword>
<dbReference type="SUPFAM" id="SSF48452">
    <property type="entry name" value="TPR-like"/>
    <property type="match status" value="1"/>
</dbReference>
<dbReference type="AlphaFoldDB" id="A0A1I1C557"/>
<dbReference type="Proteomes" id="UP000198790">
    <property type="component" value="Unassembled WGS sequence"/>
</dbReference>
<gene>
    <name evidence="3" type="ORF">SAMN04489723_12258</name>
</gene>
<evidence type="ECO:0000256" key="2">
    <source>
        <dbReference type="SAM" id="SignalP"/>
    </source>
</evidence>
<dbReference type="EMBL" id="FOKK01000022">
    <property type="protein sequence ID" value="SFB57681.1"/>
    <property type="molecule type" value="Genomic_DNA"/>
</dbReference>
<dbReference type="Gene3D" id="2.30.30.40">
    <property type="entry name" value="SH3 Domains"/>
    <property type="match status" value="1"/>
</dbReference>
<keyword evidence="1" id="KW-0472">Membrane</keyword>
<proteinExistence type="predicted"/>
<accession>A0A1I1C557</accession>
<evidence type="ECO:0008006" key="5">
    <source>
        <dbReference type="Google" id="ProtNLM"/>
    </source>
</evidence>
<keyword evidence="2" id="KW-0732">Signal</keyword>
<dbReference type="RefSeq" id="WP_092901050.1">
    <property type="nucleotide sequence ID" value="NZ_FOKK01000022.1"/>
</dbReference>
<dbReference type="OrthoDB" id="977366at2"/>
<sequence length="241" mass="27300">MPNVKSIFLTKLLIFLSISLQSIHCQADVIDLNKADSLFNARSYKEAMEIYDSNYQSGIYSPAMLLKMAFITEGIGDNERATLYLSKYYDLEPNSQAITKIKSLTGQSTLVGYEVSDGQRFLIFLTEYQDYIVGILSFFLVLSIVTSWITGRKTEKTQTFWPTILLIVLIFLANNFLNGPRTGLITSSPTFIVSKPSAGGELIEMVEPGHRVHIKSSKDIWYEVDWKDKSAYIKKSDVTRM</sequence>
<feature type="transmembrane region" description="Helical" evidence="1">
    <location>
        <begin position="159"/>
        <end position="177"/>
    </location>
</feature>
<reference evidence="3 4" key="1">
    <citation type="submission" date="2016-10" db="EMBL/GenBank/DDBJ databases">
        <authorList>
            <person name="de Groot N.N."/>
        </authorList>
    </citation>
    <scope>NUCLEOTIDE SEQUENCE [LARGE SCALE GENOMIC DNA]</scope>
    <source>
        <strain evidence="3 4">DSM 23399</strain>
    </source>
</reference>
<evidence type="ECO:0000256" key="1">
    <source>
        <dbReference type="SAM" id="Phobius"/>
    </source>
</evidence>
<feature type="transmembrane region" description="Helical" evidence="1">
    <location>
        <begin position="131"/>
        <end position="150"/>
    </location>
</feature>
<feature type="chain" id="PRO_5011681028" description="SH3 domain-containing protein" evidence="2">
    <location>
        <begin position="28"/>
        <end position="241"/>
    </location>
</feature>
<evidence type="ECO:0000313" key="4">
    <source>
        <dbReference type="Proteomes" id="UP000198790"/>
    </source>
</evidence>